<evidence type="ECO:0000256" key="1">
    <source>
        <dbReference type="SAM" id="SignalP"/>
    </source>
</evidence>
<name>A0A1L9TAU7_9EURO</name>
<gene>
    <name evidence="2" type="ORF">ASPSYDRAFT_134400</name>
</gene>
<dbReference type="GeneID" id="63756749"/>
<keyword evidence="3" id="KW-1185">Reference proteome</keyword>
<dbReference type="AlphaFoldDB" id="A0A1L9TAU7"/>
<dbReference type="Proteomes" id="UP000184356">
    <property type="component" value="Unassembled WGS sequence"/>
</dbReference>
<sequence length="139" mass="15347">MRLTLISAFVASLATVESAHTVNCWGKALHPEKNDLETIIRWTNLRIAIAKEAGTWINKVIQPESCIEVACVKDLAISVRACNSAKHTLRPTLQNVVDTMNVILNECTEEYDGEMVSGGVVDHPDGYSLVVQEDDTCKY</sequence>
<evidence type="ECO:0008006" key="4">
    <source>
        <dbReference type="Google" id="ProtNLM"/>
    </source>
</evidence>
<evidence type="ECO:0000313" key="3">
    <source>
        <dbReference type="Proteomes" id="UP000184356"/>
    </source>
</evidence>
<reference evidence="3" key="1">
    <citation type="journal article" date="2017" name="Genome Biol.">
        <title>Comparative genomics reveals high biological diversity and specific adaptations in the industrially and medically important fungal genus Aspergillus.</title>
        <authorList>
            <person name="de Vries R.P."/>
            <person name="Riley R."/>
            <person name="Wiebenga A."/>
            <person name="Aguilar-Osorio G."/>
            <person name="Amillis S."/>
            <person name="Uchima C.A."/>
            <person name="Anderluh G."/>
            <person name="Asadollahi M."/>
            <person name="Askin M."/>
            <person name="Barry K."/>
            <person name="Battaglia E."/>
            <person name="Bayram O."/>
            <person name="Benocci T."/>
            <person name="Braus-Stromeyer S.A."/>
            <person name="Caldana C."/>
            <person name="Canovas D."/>
            <person name="Cerqueira G.C."/>
            <person name="Chen F."/>
            <person name="Chen W."/>
            <person name="Choi C."/>
            <person name="Clum A."/>
            <person name="Dos Santos R.A."/>
            <person name="Damasio A.R."/>
            <person name="Diallinas G."/>
            <person name="Emri T."/>
            <person name="Fekete E."/>
            <person name="Flipphi M."/>
            <person name="Freyberg S."/>
            <person name="Gallo A."/>
            <person name="Gournas C."/>
            <person name="Habgood R."/>
            <person name="Hainaut M."/>
            <person name="Harispe M.L."/>
            <person name="Henrissat B."/>
            <person name="Hilden K.S."/>
            <person name="Hope R."/>
            <person name="Hossain A."/>
            <person name="Karabika E."/>
            <person name="Karaffa L."/>
            <person name="Karanyi Z."/>
            <person name="Krasevec N."/>
            <person name="Kuo A."/>
            <person name="Kusch H."/>
            <person name="LaButti K."/>
            <person name="Lagendijk E.L."/>
            <person name="Lapidus A."/>
            <person name="Levasseur A."/>
            <person name="Lindquist E."/>
            <person name="Lipzen A."/>
            <person name="Logrieco A.F."/>
            <person name="MacCabe A."/>
            <person name="Maekelae M.R."/>
            <person name="Malavazi I."/>
            <person name="Melin P."/>
            <person name="Meyer V."/>
            <person name="Mielnichuk N."/>
            <person name="Miskei M."/>
            <person name="Molnar A.P."/>
            <person name="Mule G."/>
            <person name="Ngan C.Y."/>
            <person name="Orejas M."/>
            <person name="Orosz E."/>
            <person name="Ouedraogo J.P."/>
            <person name="Overkamp K.M."/>
            <person name="Park H.-S."/>
            <person name="Perrone G."/>
            <person name="Piumi F."/>
            <person name="Punt P.J."/>
            <person name="Ram A.F."/>
            <person name="Ramon A."/>
            <person name="Rauscher S."/>
            <person name="Record E."/>
            <person name="Riano-Pachon D.M."/>
            <person name="Robert V."/>
            <person name="Roehrig J."/>
            <person name="Ruller R."/>
            <person name="Salamov A."/>
            <person name="Salih N.S."/>
            <person name="Samson R.A."/>
            <person name="Sandor E."/>
            <person name="Sanguinetti M."/>
            <person name="Schuetze T."/>
            <person name="Sepcic K."/>
            <person name="Shelest E."/>
            <person name="Sherlock G."/>
            <person name="Sophianopoulou V."/>
            <person name="Squina F.M."/>
            <person name="Sun H."/>
            <person name="Susca A."/>
            <person name="Todd R.B."/>
            <person name="Tsang A."/>
            <person name="Unkles S.E."/>
            <person name="van de Wiele N."/>
            <person name="van Rossen-Uffink D."/>
            <person name="Oliveira J.V."/>
            <person name="Vesth T.C."/>
            <person name="Visser J."/>
            <person name="Yu J.-H."/>
            <person name="Zhou M."/>
            <person name="Andersen M.R."/>
            <person name="Archer D.B."/>
            <person name="Baker S.E."/>
            <person name="Benoit I."/>
            <person name="Brakhage A.A."/>
            <person name="Braus G.H."/>
            <person name="Fischer R."/>
            <person name="Frisvad J.C."/>
            <person name="Goldman G.H."/>
            <person name="Houbraken J."/>
            <person name="Oakley B."/>
            <person name="Pocsi I."/>
            <person name="Scazzocchio C."/>
            <person name="Seiboth B."/>
            <person name="vanKuyk P.A."/>
            <person name="Wortman J."/>
            <person name="Dyer P.S."/>
            <person name="Grigoriev I.V."/>
        </authorList>
    </citation>
    <scope>NUCLEOTIDE SEQUENCE [LARGE SCALE GENOMIC DNA]</scope>
    <source>
        <strain evidence="3">CBS 593.65</strain>
    </source>
</reference>
<dbReference type="OrthoDB" id="4464001at2759"/>
<accession>A0A1L9TAU7</accession>
<feature type="chain" id="PRO_5012838087" description="Ecp2 effector protein domain-containing protein" evidence="1">
    <location>
        <begin position="19"/>
        <end position="139"/>
    </location>
</feature>
<proteinExistence type="predicted"/>
<dbReference type="EMBL" id="KV878590">
    <property type="protein sequence ID" value="OJJ56511.1"/>
    <property type="molecule type" value="Genomic_DNA"/>
</dbReference>
<dbReference type="RefSeq" id="XP_040700317.1">
    <property type="nucleotide sequence ID" value="XM_040840676.1"/>
</dbReference>
<evidence type="ECO:0000313" key="2">
    <source>
        <dbReference type="EMBL" id="OJJ56511.1"/>
    </source>
</evidence>
<organism evidence="2 3">
    <name type="scientific">Aspergillus sydowii CBS 593.65</name>
    <dbReference type="NCBI Taxonomy" id="1036612"/>
    <lineage>
        <taxon>Eukaryota</taxon>
        <taxon>Fungi</taxon>
        <taxon>Dikarya</taxon>
        <taxon>Ascomycota</taxon>
        <taxon>Pezizomycotina</taxon>
        <taxon>Eurotiomycetes</taxon>
        <taxon>Eurotiomycetidae</taxon>
        <taxon>Eurotiales</taxon>
        <taxon>Aspergillaceae</taxon>
        <taxon>Aspergillus</taxon>
        <taxon>Aspergillus subgen. Nidulantes</taxon>
    </lineage>
</organism>
<keyword evidence="1" id="KW-0732">Signal</keyword>
<feature type="signal peptide" evidence="1">
    <location>
        <begin position="1"/>
        <end position="18"/>
    </location>
</feature>
<dbReference type="VEuPathDB" id="FungiDB:ASPSYDRAFT_134400"/>
<protein>
    <recommendedName>
        <fullName evidence="4">Ecp2 effector protein domain-containing protein</fullName>
    </recommendedName>
</protein>